<dbReference type="Gene3D" id="2.40.110.10">
    <property type="entry name" value="Butyryl-CoA Dehydrogenase, subunit A, domain 2"/>
    <property type="match status" value="1"/>
</dbReference>
<dbReference type="PANTHER" id="PTHR43884">
    <property type="entry name" value="ACYL-COA DEHYDROGENASE"/>
    <property type="match status" value="1"/>
</dbReference>
<feature type="non-terminal residue" evidence="5">
    <location>
        <position position="1"/>
    </location>
</feature>
<evidence type="ECO:0000256" key="1">
    <source>
        <dbReference type="ARBA" id="ARBA00001974"/>
    </source>
</evidence>
<keyword evidence="3" id="KW-0274">FAD</keyword>
<gene>
    <name evidence="5" type="ORF">PXEA_LOCUS24102</name>
</gene>
<dbReference type="SUPFAM" id="SSF56645">
    <property type="entry name" value="Acyl-CoA dehydrogenase NM domain-like"/>
    <property type="match status" value="1"/>
</dbReference>
<keyword evidence="6" id="KW-1185">Reference proteome</keyword>
<reference evidence="5" key="1">
    <citation type="submission" date="2018-11" db="EMBL/GenBank/DDBJ databases">
        <authorList>
            <consortium name="Pathogen Informatics"/>
        </authorList>
    </citation>
    <scope>NUCLEOTIDE SEQUENCE</scope>
</reference>
<evidence type="ECO:0000256" key="2">
    <source>
        <dbReference type="ARBA" id="ARBA00022630"/>
    </source>
</evidence>
<dbReference type="EMBL" id="CAAALY010114275">
    <property type="protein sequence ID" value="VEL30662.1"/>
    <property type="molecule type" value="Genomic_DNA"/>
</dbReference>
<dbReference type="InterPro" id="IPR046373">
    <property type="entry name" value="Acyl-CoA_Oxase/DH_mid-dom_sf"/>
</dbReference>
<evidence type="ECO:0000313" key="5">
    <source>
        <dbReference type="EMBL" id="VEL30662.1"/>
    </source>
</evidence>
<proteinExistence type="predicted"/>
<dbReference type="Proteomes" id="UP000784294">
    <property type="component" value="Unassembled WGS sequence"/>
</dbReference>
<dbReference type="InterPro" id="IPR009100">
    <property type="entry name" value="AcylCoA_DH/oxidase_NM_dom_sf"/>
</dbReference>
<keyword evidence="2" id="KW-0285">Flavoprotein</keyword>
<evidence type="ECO:0000256" key="3">
    <source>
        <dbReference type="ARBA" id="ARBA00022827"/>
    </source>
</evidence>
<comment type="caution">
    <text evidence="5">The sequence shown here is derived from an EMBL/GenBank/DDBJ whole genome shotgun (WGS) entry which is preliminary data.</text>
</comment>
<sequence>MDFIEDCDLQGLKTSAKRAGSDWIINGSKTLITNGYLSDLAIIAAVTNPNAKSIAHGISLFLLDSGTPGYTKGKKLEKMGLK</sequence>
<dbReference type="InterPro" id="IPR006091">
    <property type="entry name" value="Acyl-CoA_Oxase/DH_mid-dom"/>
</dbReference>
<feature type="domain" description="Acyl-CoA oxidase/dehydrogenase middle" evidence="4">
    <location>
        <begin position="8"/>
        <end position="82"/>
    </location>
</feature>
<accession>A0A3S5C294</accession>
<dbReference type="OrthoDB" id="9988775at2759"/>
<dbReference type="PANTHER" id="PTHR43884:SF12">
    <property type="entry name" value="ISOVALERYL-COA DEHYDROGENASE, MITOCHONDRIAL-RELATED"/>
    <property type="match status" value="1"/>
</dbReference>
<dbReference type="GO" id="GO:0003995">
    <property type="term" value="F:acyl-CoA dehydrogenase activity"/>
    <property type="evidence" value="ECO:0007669"/>
    <property type="project" value="TreeGrafter"/>
</dbReference>
<name>A0A3S5C294_9PLAT</name>
<evidence type="ECO:0000313" key="6">
    <source>
        <dbReference type="Proteomes" id="UP000784294"/>
    </source>
</evidence>
<organism evidence="5 6">
    <name type="scientific">Protopolystoma xenopodis</name>
    <dbReference type="NCBI Taxonomy" id="117903"/>
    <lineage>
        <taxon>Eukaryota</taxon>
        <taxon>Metazoa</taxon>
        <taxon>Spiralia</taxon>
        <taxon>Lophotrochozoa</taxon>
        <taxon>Platyhelminthes</taxon>
        <taxon>Monogenea</taxon>
        <taxon>Polyopisthocotylea</taxon>
        <taxon>Polystomatidea</taxon>
        <taxon>Polystomatidae</taxon>
        <taxon>Protopolystoma</taxon>
    </lineage>
</organism>
<protein>
    <recommendedName>
        <fullName evidence="4">Acyl-CoA oxidase/dehydrogenase middle domain-containing protein</fullName>
    </recommendedName>
</protein>
<dbReference type="Pfam" id="PF02770">
    <property type="entry name" value="Acyl-CoA_dh_M"/>
    <property type="match status" value="1"/>
</dbReference>
<evidence type="ECO:0000259" key="4">
    <source>
        <dbReference type="Pfam" id="PF02770"/>
    </source>
</evidence>
<dbReference type="AlphaFoldDB" id="A0A3S5C294"/>
<comment type="cofactor">
    <cofactor evidence="1">
        <name>FAD</name>
        <dbReference type="ChEBI" id="CHEBI:57692"/>
    </cofactor>
</comment>